<gene>
    <name evidence="1" type="ORF">JIV24_14970</name>
</gene>
<name>A0ABS1HLU8_9BACT</name>
<keyword evidence="2" id="KW-1185">Reference proteome</keyword>
<protein>
    <submittedName>
        <fullName evidence="1">Uncharacterized protein</fullName>
    </submittedName>
</protein>
<dbReference type="Proteomes" id="UP000605676">
    <property type="component" value="Unassembled WGS sequence"/>
</dbReference>
<accession>A0ABS1HLU8</accession>
<comment type="caution">
    <text evidence="1">The sequence shown here is derived from an EMBL/GenBank/DDBJ whole genome shotgun (WGS) entry which is preliminary data.</text>
</comment>
<evidence type="ECO:0000313" key="2">
    <source>
        <dbReference type="Proteomes" id="UP000605676"/>
    </source>
</evidence>
<evidence type="ECO:0000313" key="1">
    <source>
        <dbReference type="EMBL" id="MBK3518646.1"/>
    </source>
</evidence>
<organism evidence="1 2">
    <name type="scientific">Carboxylicivirga marina</name>
    <dbReference type="NCBI Taxonomy" id="2800988"/>
    <lineage>
        <taxon>Bacteria</taxon>
        <taxon>Pseudomonadati</taxon>
        <taxon>Bacteroidota</taxon>
        <taxon>Bacteroidia</taxon>
        <taxon>Marinilabiliales</taxon>
        <taxon>Marinilabiliaceae</taxon>
        <taxon>Carboxylicivirga</taxon>
    </lineage>
</organism>
<reference evidence="1 2" key="1">
    <citation type="submission" date="2021-01" db="EMBL/GenBank/DDBJ databases">
        <title>Carboxyliciviraga sp.nov., isolated from coastal sediments.</title>
        <authorList>
            <person name="Lu D."/>
            <person name="Zhang T."/>
        </authorList>
    </citation>
    <scope>NUCLEOTIDE SEQUENCE [LARGE SCALE GENOMIC DNA]</scope>
    <source>
        <strain evidence="1 2">N1Y132</strain>
    </source>
</reference>
<proteinExistence type="predicted"/>
<sequence length="146" mass="16326">MEQYVFGSYFKGTEIEERRYVEGEIICIDDSTMTLMTLNNKKNTIVLIKKHHVKDGLIYVALSSNNANSISMWSSANMLLPLSHGAYGVITLPLNIIVGAGISYDTALSPYSIMYPSDISWNQMNKFARFPGGLPEGVKIEDIKLR</sequence>
<dbReference type="EMBL" id="JAENRR010000038">
    <property type="protein sequence ID" value="MBK3518646.1"/>
    <property type="molecule type" value="Genomic_DNA"/>
</dbReference>
<dbReference type="RefSeq" id="WP_200465872.1">
    <property type="nucleotide sequence ID" value="NZ_JAENRR010000038.1"/>
</dbReference>